<dbReference type="EMBL" id="PXOT01000027">
    <property type="protein sequence ID" value="PSG87199.1"/>
    <property type="molecule type" value="Genomic_DNA"/>
</dbReference>
<dbReference type="RefSeq" id="WP_106680772.1">
    <property type="nucleotide sequence ID" value="NZ_JACHWV010000002.1"/>
</dbReference>
<gene>
    <name evidence="2" type="ORF">C7H61_13925</name>
</gene>
<proteinExistence type="predicted"/>
<keyword evidence="3" id="KW-1185">Reference proteome</keyword>
<organism evidence="2 3">
    <name type="scientific">Mesoflavibacter zeaxanthinifaciens subsp. sabulilitoris</name>
    <dbReference type="NCBI Taxonomy" id="1520893"/>
    <lineage>
        <taxon>Bacteria</taxon>
        <taxon>Pseudomonadati</taxon>
        <taxon>Bacteroidota</taxon>
        <taxon>Flavobacteriia</taxon>
        <taxon>Flavobacteriales</taxon>
        <taxon>Flavobacteriaceae</taxon>
        <taxon>Mesoflavibacter</taxon>
    </lineage>
</organism>
<dbReference type="AlphaFoldDB" id="A0A2T1N6H9"/>
<dbReference type="OrthoDB" id="1452530at2"/>
<sequence length="352" mass="41110">MSKELPNNQKQNEEVDLIVFFNLIGNAINKVLDFFKGILKTIFSSIIYALKTLFKSWKIVLGVLLIAAIVGYALEKSRPTIYTTEMLVEPYFNSKYQLVTNINYFNALISNNEKETLKDIFKVGDDVINEVKSFEIEPGPETENDKLLQYEEFISKLDSVRAQEYSYEEFLENRSVYAGKYFLIKANAYKSDIFKDLEGGILNSFTNDYTSKEMKRRDTLIEIQKQNLYDQLKQVDSLKQFYIDVVRSEADNKKQNVRLGEFSITSNESSKTREFDLLKEEQKIRNEIKKLEEEKIEQDVIFEVISSFQRVGNTSSSWLEKYSIIFPVLAFILLIIFFIAKKVIIFTLNYED</sequence>
<keyword evidence="1" id="KW-1133">Transmembrane helix</keyword>
<comment type="caution">
    <text evidence="2">The sequence shown here is derived from an EMBL/GenBank/DDBJ whole genome shotgun (WGS) entry which is preliminary data.</text>
</comment>
<evidence type="ECO:0000313" key="2">
    <source>
        <dbReference type="EMBL" id="PSG87199.1"/>
    </source>
</evidence>
<name>A0A2T1N6H9_9FLAO</name>
<evidence type="ECO:0000313" key="3">
    <source>
        <dbReference type="Proteomes" id="UP000238430"/>
    </source>
</evidence>
<feature type="transmembrane region" description="Helical" evidence="1">
    <location>
        <begin position="324"/>
        <end position="348"/>
    </location>
</feature>
<accession>A0A2T1N6H9</accession>
<feature type="transmembrane region" description="Helical" evidence="1">
    <location>
        <begin position="56"/>
        <end position="74"/>
    </location>
</feature>
<evidence type="ECO:0000256" key="1">
    <source>
        <dbReference type="SAM" id="Phobius"/>
    </source>
</evidence>
<protein>
    <submittedName>
        <fullName evidence="2">Uncharacterized protein</fullName>
    </submittedName>
</protein>
<reference evidence="2 3" key="1">
    <citation type="submission" date="2018-03" db="EMBL/GenBank/DDBJ databases">
        <title>Mesoflavibacter sp. HG37 and Mesoflavibacter sp. HG96 sp.nov., two marine bacteria isolated from seawater of Western Pacific Ocean.</title>
        <authorList>
            <person name="Cheng H."/>
            <person name="Wu Y.-H."/>
            <person name="Guo L.-L."/>
            <person name="Xu X.-W."/>
        </authorList>
    </citation>
    <scope>NUCLEOTIDE SEQUENCE [LARGE SCALE GENOMIC DNA]</scope>
    <source>
        <strain evidence="2 3">KCTC 42117</strain>
    </source>
</reference>
<keyword evidence="1" id="KW-0472">Membrane</keyword>
<keyword evidence="1" id="KW-0812">Transmembrane</keyword>
<dbReference type="Proteomes" id="UP000238430">
    <property type="component" value="Unassembled WGS sequence"/>
</dbReference>